<dbReference type="Gene3D" id="1.20.1250.20">
    <property type="entry name" value="MFS general substrate transporter like domains"/>
    <property type="match status" value="1"/>
</dbReference>
<feature type="transmembrane region" description="Helical" evidence="6">
    <location>
        <begin position="44"/>
        <end position="63"/>
    </location>
</feature>
<proteinExistence type="predicted"/>
<feature type="transmembrane region" description="Helical" evidence="6">
    <location>
        <begin position="222"/>
        <end position="243"/>
    </location>
</feature>
<organism evidence="7 8">
    <name type="scientific">Streptomyces evansiae</name>
    <dbReference type="NCBI Taxonomy" id="3075535"/>
    <lineage>
        <taxon>Bacteria</taxon>
        <taxon>Bacillati</taxon>
        <taxon>Actinomycetota</taxon>
        <taxon>Actinomycetes</taxon>
        <taxon>Kitasatosporales</taxon>
        <taxon>Streptomycetaceae</taxon>
        <taxon>Streptomyces</taxon>
    </lineage>
</organism>
<evidence type="ECO:0000313" key="7">
    <source>
        <dbReference type="EMBL" id="MDT0414449.1"/>
    </source>
</evidence>
<feature type="transmembrane region" description="Helical" evidence="6">
    <location>
        <begin position="285"/>
        <end position="306"/>
    </location>
</feature>
<evidence type="ECO:0000256" key="2">
    <source>
        <dbReference type="ARBA" id="ARBA00022475"/>
    </source>
</evidence>
<gene>
    <name evidence="7" type="ORF">RM574_03030</name>
</gene>
<dbReference type="GO" id="GO:0005886">
    <property type="term" value="C:plasma membrane"/>
    <property type="evidence" value="ECO:0007669"/>
    <property type="project" value="UniProtKB-SubCell"/>
</dbReference>
<dbReference type="InterPro" id="IPR011701">
    <property type="entry name" value="MFS"/>
</dbReference>
<dbReference type="PANTHER" id="PTHR23513">
    <property type="entry name" value="INTEGRAL MEMBRANE EFFLUX PROTEIN-RELATED"/>
    <property type="match status" value="1"/>
</dbReference>
<reference evidence="8" key="1">
    <citation type="submission" date="2023-07" db="EMBL/GenBank/DDBJ databases">
        <title>30 novel species of actinomycetes from the DSMZ collection.</title>
        <authorList>
            <person name="Nouioui I."/>
        </authorList>
    </citation>
    <scope>NUCLEOTIDE SEQUENCE [LARGE SCALE GENOMIC DNA]</scope>
    <source>
        <strain evidence="8">DSM 41982</strain>
    </source>
</reference>
<keyword evidence="2" id="KW-1003">Cell membrane</keyword>
<dbReference type="PANTHER" id="PTHR23513:SF6">
    <property type="entry name" value="MAJOR FACILITATOR SUPERFAMILY ASSOCIATED DOMAIN-CONTAINING PROTEIN"/>
    <property type="match status" value="1"/>
</dbReference>
<evidence type="ECO:0000256" key="1">
    <source>
        <dbReference type="ARBA" id="ARBA00004651"/>
    </source>
</evidence>
<feature type="transmembrane region" description="Helical" evidence="6">
    <location>
        <begin position="343"/>
        <end position="369"/>
    </location>
</feature>
<comment type="caution">
    <text evidence="7">The sequence shown here is derived from an EMBL/GenBank/DDBJ whole genome shotgun (WGS) entry which is preliminary data.</text>
</comment>
<sequence length="411" mass="42648">MRGRLGRSFGWLWGAYAVSAYGTGVGFGAFPVLAVLVLDAGPGRVALLAAAGRAVGALLAVPLGPWVEFRRKRPVMVAADLVRCGALLSVPLAYGFGVLSFRHLLLVSVVTAAADIGFRAASGAYLKRLVPPDGLLLANSRFEATTWSATVLGPPLGGAAIGVLGPVTTVLADAVSYLLSALGLRAIGGREPQPVRETKAPRTTELLAGWRHLLAEPALRPLFLNTLAVNGLLMATEPLLAVLLLGRLGYAPWEYGLAFAVPCLGGLLGARVARPLARRYGARRVLRVTGVLRVCWPVGLVCVGPGAAGLAVVMVVEFGLITCCGIFNPLLATRRLDLTPQHLVARTLAAWTVSTSAAIAALTAAWGLLATWTGPRAALGLAGLAMLATPVLLLPGRGRGRVRGDAVAAER</sequence>
<evidence type="ECO:0000256" key="3">
    <source>
        <dbReference type="ARBA" id="ARBA00022692"/>
    </source>
</evidence>
<evidence type="ECO:0000256" key="5">
    <source>
        <dbReference type="ARBA" id="ARBA00023136"/>
    </source>
</evidence>
<dbReference type="Pfam" id="PF07690">
    <property type="entry name" value="MFS_1"/>
    <property type="match status" value="1"/>
</dbReference>
<keyword evidence="3 6" id="KW-0812">Transmembrane</keyword>
<evidence type="ECO:0000313" key="8">
    <source>
        <dbReference type="Proteomes" id="UP001183607"/>
    </source>
</evidence>
<protein>
    <submittedName>
        <fullName evidence="7">MFS transporter</fullName>
    </submittedName>
</protein>
<accession>A0ABD5DZE1</accession>
<feature type="transmembrane region" description="Helical" evidence="6">
    <location>
        <begin position="12"/>
        <end position="38"/>
    </location>
</feature>
<evidence type="ECO:0000256" key="4">
    <source>
        <dbReference type="ARBA" id="ARBA00022989"/>
    </source>
</evidence>
<evidence type="ECO:0000256" key="6">
    <source>
        <dbReference type="SAM" id="Phobius"/>
    </source>
</evidence>
<name>A0ABD5DZE1_9ACTN</name>
<feature type="transmembrane region" description="Helical" evidence="6">
    <location>
        <begin position="375"/>
        <end position="394"/>
    </location>
</feature>
<comment type="subcellular location">
    <subcellularLocation>
        <location evidence="1">Cell membrane</location>
        <topology evidence="1">Multi-pass membrane protein</topology>
    </subcellularLocation>
</comment>
<feature type="transmembrane region" description="Helical" evidence="6">
    <location>
        <begin position="255"/>
        <end position="273"/>
    </location>
</feature>
<dbReference type="AlphaFoldDB" id="A0ABD5DZE1"/>
<dbReference type="RefSeq" id="WP_311676592.1">
    <property type="nucleotide sequence ID" value="NZ_JAVRER010000003.1"/>
</dbReference>
<dbReference type="Proteomes" id="UP001183607">
    <property type="component" value="Unassembled WGS sequence"/>
</dbReference>
<dbReference type="CDD" id="cd06173">
    <property type="entry name" value="MFS_MefA_like"/>
    <property type="match status" value="1"/>
</dbReference>
<feature type="transmembrane region" description="Helical" evidence="6">
    <location>
        <begin position="75"/>
        <end position="94"/>
    </location>
</feature>
<dbReference type="InterPro" id="IPR036259">
    <property type="entry name" value="MFS_trans_sf"/>
</dbReference>
<keyword evidence="4 6" id="KW-1133">Transmembrane helix</keyword>
<keyword evidence="5 6" id="KW-0472">Membrane</keyword>
<dbReference type="EMBL" id="JAVRER010000003">
    <property type="protein sequence ID" value="MDT0414449.1"/>
    <property type="molecule type" value="Genomic_DNA"/>
</dbReference>
<dbReference type="SUPFAM" id="SSF103473">
    <property type="entry name" value="MFS general substrate transporter"/>
    <property type="match status" value="1"/>
</dbReference>